<dbReference type="Pfam" id="PF11964">
    <property type="entry name" value="SpoIIAA-like"/>
    <property type="match status" value="1"/>
</dbReference>
<sequence length="123" mass="13479">MYTILPRSQGAVLGVELSGKMDMAQEQALIAVAEELIEEHGKISVLIVVGDDVGLSYEAAMADIKWVLANMQHLKKLAIVTDSNLLATLVAVDATFAKMVGIAEKHFDKRQIEAAWKWIEEGQ</sequence>
<dbReference type="RefSeq" id="WP_265963131.1">
    <property type="nucleotide sequence ID" value="NZ_JAPEVI010000003.1"/>
</dbReference>
<dbReference type="Proteomes" id="UP001300261">
    <property type="component" value="Unassembled WGS sequence"/>
</dbReference>
<dbReference type="Gene3D" id="3.40.50.10600">
    <property type="entry name" value="SpoIIaa-like domains"/>
    <property type="match status" value="1"/>
</dbReference>
<protein>
    <submittedName>
        <fullName evidence="1">STAS/SEC14 domain-containing protein</fullName>
    </submittedName>
</protein>
<keyword evidence="2" id="KW-1185">Reference proteome</keyword>
<proteinExistence type="predicted"/>
<gene>
    <name evidence="1" type="ORF">ON753_13355</name>
</gene>
<name>A0ABT3R2C4_9HYPH</name>
<reference evidence="1 2" key="1">
    <citation type="journal article" date="2016" name="Int. J. Syst. Evol. Microbiol.">
        <title>Labrenzia salina sp. nov., isolated from the rhizosphere of the halophyte Arthrocnemum macrostachyum.</title>
        <authorList>
            <person name="Camacho M."/>
            <person name="Redondo-Gomez S."/>
            <person name="Rodriguez-Llorente I."/>
            <person name="Rohde M."/>
            <person name="Sproer C."/>
            <person name="Schumann P."/>
            <person name="Klenk H.P."/>
            <person name="Montero-Calasanz M.D.C."/>
        </authorList>
    </citation>
    <scope>NUCLEOTIDE SEQUENCE [LARGE SCALE GENOMIC DNA]</scope>
    <source>
        <strain evidence="1 2">DSM 29163</strain>
    </source>
</reference>
<dbReference type="InterPro" id="IPR021866">
    <property type="entry name" value="SpoIIAA-like"/>
</dbReference>
<accession>A0ABT3R2C4</accession>
<organism evidence="1 2">
    <name type="scientific">Roseibium salinum</name>
    <dbReference type="NCBI Taxonomy" id="1604349"/>
    <lineage>
        <taxon>Bacteria</taxon>
        <taxon>Pseudomonadati</taxon>
        <taxon>Pseudomonadota</taxon>
        <taxon>Alphaproteobacteria</taxon>
        <taxon>Hyphomicrobiales</taxon>
        <taxon>Stappiaceae</taxon>
        <taxon>Roseibium</taxon>
    </lineage>
</organism>
<dbReference type="EMBL" id="JAPEVI010000003">
    <property type="protein sequence ID" value="MCX2723349.1"/>
    <property type="molecule type" value="Genomic_DNA"/>
</dbReference>
<dbReference type="InterPro" id="IPR038396">
    <property type="entry name" value="SpoIIAA-like_sf"/>
</dbReference>
<evidence type="ECO:0000313" key="2">
    <source>
        <dbReference type="Proteomes" id="UP001300261"/>
    </source>
</evidence>
<evidence type="ECO:0000313" key="1">
    <source>
        <dbReference type="EMBL" id="MCX2723349.1"/>
    </source>
</evidence>
<comment type="caution">
    <text evidence="1">The sequence shown here is derived from an EMBL/GenBank/DDBJ whole genome shotgun (WGS) entry which is preliminary data.</text>
</comment>
<dbReference type="SUPFAM" id="SSF52091">
    <property type="entry name" value="SpoIIaa-like"/>
    <property type="match status" value="1"/>
</dbReference>
<dbReference type="InterPro" id="IPR036513">
    <property type="entry name" value="STAS_dom_sf"/>
</dbReference>